<dbReference type="InterPro" id="IPR000847">
    <property type="entry name" value="LysR_HTH_N"/>
</dbReference>
<dbReference type="RefSeq" id="WP_247246240.1">
    <property type="nucleotide sequence ID" value="NZ_JALJRA010000028.1"/>
</dbReference>
<comment type="similarity">
    <text evidence="1">Belongs to the LysR transcriptional regulatory family.</text>
</comment>
<comment type="caution">
    <text evidence="6">The sequence shown here is derived from an EMBL/GenBank/DDBJ whole genome shotgun (WGS) entry which is preliminary data.</text>
</comment>
<dbReference type="PANTHER" id="PTHR30419:SF8">
    <property type="entry name" value="NITROGEN ASSIMILATION TRANSCRIPTIONAL ACTIVATOR-RELATED"/>
    <property type="match status" value="1"/>
</dbReference>
<dbReference type="Proteomes" id="UP001549031">
    <property type="component" value="Unassembled WGS sequence"/>
</dbReference>
<dbReference type="SUPFAM" id="SSF53850">
    <property type="entry name" value="Periplasmic binding protein-like II"/>
    <property type="match status" value="1"/>
</dbReference>
<accession>A0ABV2HDD5</accession>
<evidence type="ECO:0000313" key="6">
    <source>
        <dbReference type="EMBL" id="MET3588554.1"/>
    </source>
</evidence>
<reference evidence="6 7" key="1">
    <citation type="submission" date="2024-06" db="EMBL/GenBank/DDBJ databases">
        <title>Genomic Encyclopedia of Type Strains, Phase IV (KMG-IV): sequencing the most valuable type-strain genomes for metagenomic binning, comparative biology and taxonomic classification.</title>
        <authorList>
            <person name="Goeker M."/>
        </authorList>
    </citation>
    <scope>NUCLEOTIDE SEQUENCE [LARGE SCALE GENOMIC DNA]</scope>
    <source>
        <strain evidence="6 7">DSM 105042</strain>
    </source>
</reference>
<keyword evidence="3 6" id="KW-0238">DNA-binding</keyword>
<dbReference type="PANTHER" id="PTHR30419">
    <property type="entry name" value="HTH-TYPE TRANSCRIPTIONAL REGULATOR YBHD"/>
    <property type="match status" value="1"/>
</dbReference>
<keyword evidence="4" id="KW-0804">Transcription</keyword>
<evidence type="ECO:0000313" key="7">
    <source>
        <dbReference type="Proteomes" id="UP001549031"/>
    </source>
</evidence>
<dbReference type="Gene3D" id="1.10.10.10">
    <property type="entry name" value="Winged helix-like DNA-binding domain superfamily/Winged helix DNA-binding domain"/>
    <property type="match status" value="1"/>
</dbReference>
<organism evidence="6 7">
    <name type="scientific">Pseudorhizobium tarimense</name>
    <dbReference type="NCBI Taxonomy" id="1079109"/>
    <lineage>
        <taxon>Bacteria</taxon>
        <taxon>Pseudomonadati</taxon>
        <taxon>Pseudomonadota</taxon>
        <taxon>Alphaproteobacteria</taxon>
        <taxon>Hyphomicrobiales</taxon>
        <taxon>Rhizobiaceae</taxon>
        <taxon>Rhizobium/Agrobacterium group</taxon>
        <taxon>Pseudorhizobium</taxon>
    </lineage>
</organism>
<name>A0ABV2HDD5_9HYPH</name>
<proteinExistence type="inferred from homology"/>
<evidence type="ECO:0000256" key="3">
    <source>
        <dbReference type="ARBA" id="ARBA00023125"/>
    </source>
</evidence>
<dbReference type="Pfam" id="PF03466">
    <property type="entry name" value="LysR_substrate"/>
    <property type="match status" value="1"/>
</dbReference>
<gene>
    <name evidence="6" type="ORF">ABID21_004690</name>
</gene>
<evidence type="ECO:0000256" key="1">
    <source>
        <dbReference type="ARBA" id="ARBA00009437"/>
    </source>
</evidence>
<dbReference type="Gene3D" id="3.40.190.290">
    <property type="match status" value="1"/>
</dbReference>
<keyword evidence="7" id="KW-1185">Reference proteome</keyword>
<dbReference type="InterPro" id="IPR036390">
    <property type="entry name" value="WH_DNA-bd_sf"/>
</dbReference>
<keyword evidence="2" id="KW-0805">Transcription regulation</keyword>
<evidence type="ECO:0000256" key="2">
    <source>
        <dbReference type="ARBA" id="ARBA00023015"/>
    </source>
</evidence>
<dbReference type="GO" id="GO:0003677">
    <property type="term" value="F:DNA binding"/>
    <property type="evidence" value="ECO:0007669"/>
    <property type="project" value="UniProtKB-KW"/>
</dbReference>
<dbReference type="InterPro" id="IPR005119">
    <property type="entry name" value="LysR_subst-bd"/>
</dbReference>
<dbReference type="InterPro" id="IPR050950">
    <property type="entry name" value="HTH-type_LysR_regulators"/>
</dbReference>
<dbReference type="EMBL" id="JBEPLJ010000027">
    <property type="protein sequence ID" value="MET3588554.1"/>
    <property type="molecule type" value="Genomic_DNA"/>
</dbReference>
<protein>
    <submittedName>
        <fullName evidence="6">DNA-binding transcriptional LysR family regulator</fullName>
    </submittedName>
</protein>
<dbReference type="SUPFAM" id="SSF46785">
    <property type="entry name" value="Winged helix' DNA-binding domain"/>
    <property type="match status" value="1"/>
</dbReference>
<dbReference type="Pfam" id="PF00126">
    <property type="entry name" value="HTH_1"/>
    <property type="match status" value="1"/>
</dbReference>
<dbReference type="InterPro" id="IPR036388">
    <property type="entry name" value="WH-like_DNA-bd_sf"/>
</dbReference>
<evidence type="ECO:0000259" key="5">
    <source>
        <dbReference type="PROSITE" id="PS50931"/>
    </source>
</evidence>
<sequence>MNLRALLYFDELVRTSSMRAAAENLNVAPTAVSRQIENLEEYFGAQLVERTNRGIRLTAAGRLLAERAGKTLRELDHVHQLIEDLKGLQGGKVVLYANGATVANVIAPVLADFSLRHPRLRFEVTISSAREAIEALAAGEADIAVTLFAPPLAGVKVRLSSEVAYDVILSRQHPLSKAKEISLTELMELPLALPDRGFAARQTIDDLFDREKLAPDPLFVTSSLDMLKELVLRGAAVTLLPELSVRREVEAGLLSAVPVAEGKAIRTAIDLCVSPDRQLTAAAKALVEFIESYMGIPNTHR</sequence>
<feature type="domain" description="HTH lysR-type" evidence="5">
    <location>
        <begin position="1"/>
        <end position="58"/>
    </location>
</feature>
<dbReference type="PRINTS" id="PR00039">
    <property type="entry name" value="HTHLYSR"/>
</dbReference>
<dbReference type="PROSITE" id="PS50931">
    <property type="entry name" value="HTH_LYSR"/>
    <property type="match status" value="1"/>
</dbReference>
<evidence type="ECO:0000256" key="4">
    <source>
        <dbReference type="ARBA" id="ARBA00023163"/>
    </source>
</evidence>